<name>A0A0G1ZRK9_9BACT</name>
<dbReference type="Pfam" id="PF03485">
    <property type="entry name" value="Arg_tRNA_synt_N"/>
    <property type="match status" value="1"/>
</dbReference>
<dbReference type="Gene3D" id="3.40.50.620">
    <property type="entry name" value="HUPs"/>
    <property type="match status" value="1"/>
</dbReference>
<comment type="similarity">
    <text evidence="1 8 9">Belongs to the class-I aminoacyl-tRNA synthetase family.</text>
</comment>
<feature type="short sequence motif" description="'HIGH' region" evidence="8">
    <location>
        <begin position="125"/>
        <end position="135"/>
    </location>
</feature>
<dbReference type="Gene3D" id="1.10.730.10">
    <property type="entry name" value="Isoleucyl-tRNA Synthetase, Domain 1"/>
    <property type="match status" value="1"/>
</dbReference>
<dbReference type="EC" id="6.1.1.19" evidence="8"/>
<dbReference type="PANTHER" id="PTHR11956">
    <property type="entry name" value="ARGINYL-TRNA SYNTHETASE"/>
    <property type="match status" value="1"/>
</dbReference>
<evidence type="ECO:0000256" key="1">
    <source>
        <dbReference type="ARBA" id="ARBA00005594"/>
    </source>
</evidence>
<evidence type="ECO:0000256" key="2">
    <source>
        <dbReference type="ARBA" id="ARBA00022598"/>
    </source>
</evidence>
<dbReference type="SUPFAM" id="SSF55190">
    <property type="entry name" value="Arginyl-tRNA synthetase (ArgRS), N-terminal 'additional' domain"/>
    <property type="match status" value="1"/>
</dbReference>
<dbReference type="SUPFAM" id="SSF47323">
    <property type="entry name" value="Anticodon-binding domain of a subclass of class I aminoacyl-tRNA synthetases"/>
    <property type="match status" value="1"/>
</dbReference>
<dbReference type="AlphaFoldDB" id="A0A0G1ZRK9"/>
<dbReference type="InterPro" id="IPR014729">
    <property type="entry name" value="Rossmann-like_a/b/a_fold"/>
</dbReference>
<dbReference type="FunFam" id="1.10.730.10:FF:000006">
    <property type="entry name" value="Arginyl-tRNA synthetase 2, mitochondrial"/>
    <property type="match status" value="1"/>
</dbReference>
<dbReference type="InterPro" id="IPR005148">
    <property type="entry name" value="Arg-tRNA-synth_N"/>
</dbReference>
<proteinExistence type="inferred from homology"/>
<keyword evidence="8" id="KW-0963">Cytoplasm</keyword>
<evidence type="ECO:0000256" key="8">
    <source>
        <dbReference type="HAMAP-Rule" id="MF_00123"/>
    </source>
</evidence>
<dbReference type="Proteomes" id="UP000034846">
    <property type="component" value="Unassembled WGS sequence"/>
</dbReference>
<comment type="subcellular location">
    <subcellularLocation>
        <location evidence="8">Cytoplasm</location>
    </subcellularLocation>
</comment>
<dbReference type="InterPro" id="IPR036695">
    <property type="entry name" value="Arg-tRNA-synth_N_sf"/>
</dbReference>
<comment type="catalytic activity">
    <reaction evidence="7 8">
        <text>tRNA(Arg) + L-arginine + ATP = L-arginyl-tRNA(Arg) + AMP + diphosphate</text>
        <dbReference type="Rhea" id="RHEA:20301"/>
        <dbReference type="Rhea" id="RHEA-COMP:9658"/>
        <dbReference type="Rhea" id="RHEA-COMP:9673"/>
        <dbReference type="ChEBI" id="CHEBI:30616"/>
        <dbReference type="ChEBI" id="CHEBI:32682"/>
        <dbReference type="ChEBI" id="CHEBI:33019"/>
        <dbReference type="ChEBI" id="CHEBI:78442"/>
        <dbReference type="ChEBI" id="CHEBI:78513"/>
        <dbReference type="ChEBI" id="CHEBI:456215"/>
        <dbReference type="EC" id="6.1.1.19"/>
    </reaction>
</comment>
<protein>
    <recommendedName>
        <fullName evidence="8">Arginine--tRNA ligase</fullName>
        <ecNumber evidence="8">6.1.1.19</ecNumber>
    </recommendedName>
    <alternativeName>
        <fullName evidence="8">Arginyl-tRNA synthetase</fullName>
        <shortName evidence="8">ArgRS</shortName>
    </alternativeName>
</protein>
<dbReference type="InterPro" id="IPR001278">
    <property type="entry name" value="Arg-tRNA-ligase"/>
</dbReference>
<evidence type="ECO:0000256" key="6">
    <source>
        <dbReference type="ARBA" id="ARBA00023146"/>
    </source>
</evidence>
<dbReference type="NCBIfam" id="TIGR00456">
    <property type="entry name" value="argS"/>
    <property type="match status" value="1"/>
</dbReference>
<dbReference type="InterPro" id="IPR035684">
    <property type="entry name" value="ArgRS_core"/>
</dbReference>
<evidence type="ECO:0000256" key="9">
    <source>
        <dbReference type="RuleBase" id="RU363038"/>
    </source>
</evidence>
<dbReference type="SUPFAM" id="SSF52374">
    <property type="entry name" value="Nucleotidylyl transferase"/>
    <property type="match status" value="1"/>
</dbReference>
<dbReference type="GO" id="GO:0006420">
    <property type="term" value="P:arginyl-tRNA aminoacylation"/>
    <property type="evidence" value="ECO:0007669"/>
    <property type="project" value="UniProtKB-UniRule"/>
</dbReference>
<keyword evidence="2 8" id="KW-0436">Ligase</keyword>
<keyword evidence="4 8" id="KW-0067">ATP-binding</keyword>
<evidence type="ECO:0000256" key="4">
    <source>
        <dbReference type="ARBA" id="ARBA00022840"/>
    </source>
</evidence>
<evidence type="ECO:0000313" key="13">
    <source>
        <dbReference type="Proteomes" id="UP000034846"/>
    </source>
</evidence>
<dbReference type="GO" id="GO:0005524">
    <property type="term" value="F:ATP binding"/>
    <property type="evidence" value="ECO:0007669"/>
    <property type="project" value="UniProtKB-UniRule"/>
</dbReference>
<dbReference type="Pfam" id="PF00750">
    <property type="entry name" value="tRNA-synt_1d"/>
    <property type="match status" value="1"/>
</dbReference>
<dbReference type="Gene3D" id="3.30.1360.70">
    <property type="entry name" value="Arginyl tRNA synthetase N-terminal domain"/>
    <property type="match status" value="1"/>
</dbReference>
<comment type="subunit">
    <text evidence="8">Monomer.</text>
</comment>
<dbReference type="PATRIC" id="fig|1618989.3.peg.3"/>
<reference evidence="12 13" key="1">
    <citation type="journal article" date="2015" name="Nature">
        <title>rRNA introns, odd ribosomes, and small enigmatic genomes across a large radiation of phyla.</title>
        <authorList>
            <person name="Brown C.T."/>
            <person name="Hug L.A."/>
            <person name="Thomas B.C."/>
            <person name="Sharon I."/>
            <person name="Castelle C.J."/>
            <person name="Singh A."/>
            <person name="Wilkins M.J."/>
            <person name="Williams K.H."/>
            <person name="Banfield J.F."/>
        </authorList>
    </citation>
    <scope>NUCLEOTIDE SEQUENCE [LARGE SCALE GENOMIC DNA]</scope>
</reference>
<dbReference type="HAMAP" id="MF_00123">
    <property type="entry name" value="Arg_tRNA_synth"/>
    <property type="match status" value="1"/>
</dbReference>
<comment type="caution">
    <text evidence="12">The sequence shown here is derived from an EMBL/GenBank/DDBJ whole genome shotgun (WGS) entry which is preliminary data.</text>
</comment>
<evidence type="ECO:0000256" key="5">
    <source>
        <dbReference type="ARBA" id="ARBA00022917"/>
    </source>
</evidence>
<feature type="domain" description="Arginyl tRNA synthetase N-terminal" evidence="11">
    <location>
        <begin position="9"/>
        <end position="87"/>
    </location>
</feature>
<dbReference type="InterPro" id="IPR009080">
    <property type="entry name" value="tRNAsynth_Ia_anticodon-bd"/>
</dbReference>
<sequence>MFALEAAKKEALTALKKAIGKKFVVTVDMLALPPKPEYGDVSFPCFVLAKGEGRNPAEIAIELAAKIGPSKLIRKIGALGPYVNFTFDEAAFASTVVNDVLKGKKRYGRLTTGKGKRVLIEFANPNTHKEIHVGHLRNFTLGQAATNLLIANGYETTPVSYINDLGNNVARCLWGLKHLHPNEEPAVDERLNFLGKVYTEATRVIDEDETKKSEVSVIQNQLESGEGEWYALWKKTHKWSLDNLKAVFDEFGLTLDRTYLEHELIDDTHTIVNKLLTDGIAKMSEGATIVDLEDEKLGANLLRKSDGTLLYNAKDIALAYRKEAHYHADRSIYVIDVRQSLAMKQLAATLRRMGSQREVTHLAYEMVTLPEGAMSSRKGNIVRWTDLRNAMIAELVESTKLRHPDWPEKKVNQTARALTMAAVKFMMLRHDPEKILVFDMHEAMATDGFTGPYILYTIARISSIEEKTDVLPEADGEQLRHPIERELIGLIARYPEVVGLAGSTLRPSVIAQYAFELAQAFAKYYAEVRILDADQKIVAARLALAYAVRQVLANAMDILNISIVKAM</sequence>
<dbReference type="GO" id="GO:0005737">
    <property type="term" value="C:cytoplasm"/>
    <property type="evidence" value="ECO:0007669"/>
    <property type="project" value="UniProtKB-SubCell"/>
</dbReference>
<accession>A0A0G1ZRK9</accession>
<dbReference type="EMBL" id="LCRD01000001">
    <property type="protein sequence ID" value="KKW30892.1"/>
    <property type="molecule type" value="Genomic_DNA"/>
</dbReference>
<dbReference type="GO" id="GO:0004814">
    <property type="term" value="F:arginine-tRNA ligase activity"/>
    <property type="evidence" value="ECO:0007669"/>
    <property type="project" value="UniProtKB-UniRule"/>
</dbReference>
<dbReference type="PANTHER" id="PTHR11956:SF5">
    <property type="entry name" value="ARGININE--TRNA LIGASE, CYTOPLASMIC"/>
    <property type="match status" value="1"/>
</dbReference>
<evidence type="ECO:0000313" key="12">
    <source>
        <dbReference type="EMBL" id="KKW30892.1"/>
    </source>
</evidence>
<organism evidence="12 13">
    <name type="scientific">Candidatus Uhrbacteria bacterium GW2011_GWD2_52_7</name>
    <dbReference type="NCBI Taxonomy" id="1618989"/>
    <lineage>
        <taxon>Bacteria</taxon>
        <taxon>Candidatus Uhriibacteriota</taxon>
    </lineage>
</organism>
<dbReference type="Pfam" id="PF05746">
    <property type="entry name" value="DALR_1"/>
    <property type="match status" value="1"/>
</dbReference>
<keyword evidence="3 8" id="KW-0547">Nucleotide-binding</keyword>
<dbReference type="SMART" id="SM01016">
    <property type="entry name" value="Arg_tRNA_synt_N"/>
    <property type="match status" value="1"/>
</dbReference>
<evidence type="ECO:0000256" key="3">
    <source>
        <dbReference type="ARBA" id="ARBA00022741"/>
    </source>
</evidence>
<evidence type="ECO:0000256" key="7">
    <source>
        <dbReference type="ARBA" id="ARBA00049339"/>
    </source>
</evidence>
<evidence type="ECO:0000259" key="10">
    <source>
        <dbReference type="SMART" id="SM00836"/>
    </source>
</evidence>
<gene>
    <name evidence="8" type="primary">argS</name>
    <name evidence="12" type="ORF">UY72_C0001G0004</name>
</gene>
<dbReference type="SMART" id="SM00836">
    <property type="entry name" value="DALR_1"/>
    <property type="match status" value="1"/>
</dbReference>
<feature type="domain" description="DALR anticodon binding" evidence="10">
    <location>
        <begin position="454"/>
        <end position="567"/>
    </location>
</feature>
<keyword evidence="6 8" id="KW-0030">Aminoacyl-tRNA synthetase</keyword>
<dbReference type="InterPro" id="IPR008909">
    <property type="entry name" value="DALR_anticod-bd"/>
</dbReference>
<keyword evidence="5 8" id="KW-0648">Protein biosynthesis</keyword>
<dbReference type="PRINTS" id="PR01038">
    <property type="entry name" value="TRNASYNTHARG"/>
</dbReference>
<evidence type="ECO:0000259" key="11">
    <source>
        <dbReference type="SMART" id="SM01016"/>
    </source>
</evidence>